<proteinExistence type="inferred from homology"/>
<dbReference type="OrthoDB" id="18811at2157"/>
<keyword evidence="5" id="KW-1278">Translocase</keyword>
<keyword evidence="2" id="KW-0554">One-carbon metabolism</keyword>
<evidence type="ECO:0000313" key="6">
    <source>
        <dbReference type="EMBL" id="PAV07764.1"/>
    </source>
</evidence>
<keyword evidence="7" id="KW-1185">Reference proteome</keyword>
<evidence type="ECO:0000256" key="4">
    <source>
        <dbReference type="ARBA" id="ARBA00022679"/>
    </source>
</evidence>
<reference evidence="6 7" key="1">
    <citation type="journal article" date="2017" name="BMC Genomics">
        <title>Genomic analysis of methanogenic archaea reveals a shift towards energy conservation.</title>
        <authorList>
            <person name="Gilmore S.P."/>
            <person name="Henske J.K."/>
            <person name="Sexton J.A."/>
            <person name="Solomon K.V."/>
            <person name="Seppala S."/>
            <person name="Yoo J.I."/>
            <person name="Huyett L.M."/>
            <person name="Pressman A."/>
            <person name="Cogan J.Z."/>
            <person name="Kivenson V."/>
            <person name="Peng X."/>
            <person name="Tan Y."/>
            <person name="Valentine D.L."/>
            <person name="O'Malley M.A."/>
        </authorList>
    </citation>
    <scope>NUCLEOTIDE SEQUENCE [LARGE SCALE GENOMIC DNA]</scope>
    <source>
        <strain evidence="6 7">1R-7</strain>
    </source>
</reference>
<dbReference type="EC" id="2.1.1.86" evidence="6"/>
<dbReference type="PIRSF" id="PIRSF004960">
    <property type="entry name" value="MtrH_MtxH"/>
    <property type="match status" value="1"/>
</dbReference>
<sequence length="310" mass="33692">MFKFEKKQEVFDIYGVKVGGQPGEYPTALAGTIFYAGHNIIEDEKKGIFNKQKAEELINLMDVMSDETGNPAIIQIFGATPEALTRYIEFVTSVSDSPFLIDSTAADARIAGASFVTENGLAERTIYNSINMSIDIDEIEALTNSDITSSIILGFNPTQPDIEGKISIWKDGSGILEKGLLEIASDCGIYKPLMDVAVTPLGQGGGSAIKATIKEKSIWGYPAGSGVHNVPSAWDWIRKYKKEYPEVWPVCDIGANIVQQMVGGDFVLYGPIENTRAAFTACAMTDMFIAEANEAIGINPIESHPYNNLL</sequence>
<evidence type="ECO:0000256" key="5">
    <source>
        <dbReference type="ARBA" id="ARBA00022967"/>
    </source>
</evidence>
<dbReference type="AlphaFoldDB" id="A0A2A2HES4"/>
<comment type="caution">
    <text evidence="6">The sequence shown here is derived from an EMBL/GenBank/DDBJ whole genome shotgun (WGS) entry which is preliminary data.</text>
</comment>
<dbReference type="Proteomes" id="UP000217528">
    <property type="component" value="Unassembled WGS sequence"/>
</dbReference>
<protein>
    <submittedName>
        <fullName evidence="6">Tetrahydromethanopterin S-methyltransferase subunit H</fullName>
        <ecNumber evidence="6">2.1.1.86</ecNumber>
    </submittedName>
</protein>
<dbReference type="Pfam" id="PF02007">
    <property type="entry name" value="MtrH"/>
    <property type="match status" value="1"/>
</dbReference>
<evidence type="ECO:0000256" key="2">
    <source>
        <dbReference type="ARBA" id="ARBA00022563"/>
    </source>
</evidence>
<dbReference type="RefSeq" id="WP_095608299.1">
    <property type="nucleotide sequence ID" value="NZ_CAUHCB010000008.1"/>
</dbReference>
<dbReference type="PIRSF" id="PIRSF500206">
    <property type="entry name" value="MtrH"/>
    <property type="match status" value="1"/>
</dbReference>
<keyword evidence="3 6" id="KW-0489">Methyltransferase</keyword>
<dbReference type="NCBIfam" id="TIGR01114">
    <property type="entry name" value="mtrH"/>
    <property type="match status" value="1"/>
</dbReference>
<evidence type="ECO:0000313" key="7">
    <source>
        <dbReference type="Proteomes" id="UP000217528"/>
    </source>
</evidence>
<dbReference type="GO" id="GO:0006730">
    <property type="term" value="P:one-carbon metabolic process"/>
    <property type="evidence" value="ECO:0007669"/>
    <property type="project" value="UniProtKB-KW"/>
</dbReference>
<accession>A0A2A2HES4</accession>
<dbReference type="InterPro" id="IPR028342">
    <property type="entry name" value="MtrH"/>
</dbReference>
<dbReference type="GO" id="GO:0032259">
    <property type="term" value="P:methylation"/>
    <property type="evidence" value="ECO:0007669"/>
    <property type="project" value="UniProtKB-KW"/>
</dbReference>
<organism evidence="6 7">
    <name type="scientific">Methanosphaera cuniculi</name>
    <dbReference type="NCBI Taxonomy" id="1077256"/>
    <lineage>
        <taxon>Archaea</taxon>
        <taxon>Methanobacteriati</taxon>
        <taxon>Methanobacteriota</taxon>
        <taxon>Methanomada group</taxon>
        <taxon>Methanobacteria</taxon>
        <taxon>Methanobacteriales</taxon>
        <taxon>Methanobacteriaceae</taxon>
        <taxon>Methanosphaera</taxon>
    </lineage>
</organism>
<dbReference type="GO" id="GO:0008168">
    <property type="term" value="F:methyltransferase activity"/>
    <property type="evidence" value="ECO:0007669"/>
    <property type="project" value="UniProtKB-KW"/>
</dbReference>
<dbReference type="InterPro" id="IPR023467">
    <property type="entry name" value="MeTrfase_MtrH/MtxH"/>
</dbReference>
<name>A0A2A2HES4_9EURY</name>
<evidence type="ECO:0000256" key="3">
    <source>
        <dbReference type="ARBA" id="ARBA00022603"/>
    </source>
</evidence>
<evidence type="ECO:0000256" key="1">
    <source>
        <dbReference type="ARBA" id="ARBA00006230"/>
    </source>
</evidence>
<keyword evidence="4 6" id="KW-0808">Transferase</keyword>
<dbReference type="EMBL" id="LMVN01000008">
    <property type="protein sequence ID" value="PAV07764.1"/>
    <property type="molecule type" value="Genomic_DNA"/>
</dbReference>
<gene>
    <name evidence="6" type="ORF">ASJ82_03815</name>
</gene>
<comment type="similarity">
    <text evidence="1">Belongs to the MtrH family.</text>
</comment>
<dbReference type="InterPro" id="IPR011005">
    <property type="entry name" value="Dihydropteroate_synth-like_sf"/>
</dbReference>
<dbReference type="SUPFAM" id="SSF51717">
    <property type="entry name" value="Dihydropteroate synthetase-like"/>
    <property type="match status" value="1"/>
</dbReference>